<accession>A0ABV3GFQ3</accession>
<organism evidence="1 2">
    <name type="scientific">Microtetraspora glauca</name>
    <dbReference type="NCBI Taxonomy" id="1996"/>
    <lineage>
        <taxon>Bacteria</taxon>
        <taxon>Bacillati</taxon>
        <taxon>Actinomycetota</taxon>
        <taxon>Actinomycetes</taxon>
        <taxon>Streptosporangiales</taxon>
        <taxon>Streptosporangiaceae</taxon>
        <taxon>Microtetraspora</taxon>
    </lineage>
</organism>
<dbReference type="EMBL" id="JBFALK010000008">
    <property type="protein sequence ID" value="MEV0970387.1"/>
    <property type="molecule type" value="Genomic_DNA"/>
</dbReference>
<reference evidence="1 2" key="1">
    <citation type="submission" date="2024-06" db="EMBL/GenBank/DDBJ databases">
        <title>The Natural Products Discovery Center: Release of the First 8490 Sequenced Strains for Exploring Actinobacteria Biosynthetic Diversity.</title>
        <authorList>
            <person name="Kalkreuter E."/>
            <person name="Kautsar S.A."/>
            <person name="Yang D."/>
            <person name="Bader C.D."/>
            <person name="Teijaro C.N."/>
            <person name="Fluegel L."/>
            <person name="Davis C.M."/>
            <person name="Simpson J.R."/>
            <person name="Lauterbach L."/>
            <person name="Steele A.D."/>
            <person name="Gui C."/>
            <person name="Meng S."/>
            <person name="Li G."/>
            <person name="Viehrig K."/>
            <person name="Ye F."/>
            <person name="Su P."/>
            <person name="Kiefer A.F."/>
            <person name="Nichols A."/>
            <person name="Cepeda A.J."/>
            <person name="Yan W."/>
            <person name="Fan B."/>
            <person name="Jiang Y."/>
            <person name="Adhikari A."/>
            <person name="Zheng C.-J."/>
            <person name="Schuster L."/>
            <person name="Cowan T.M."/>
            <person name="Smanski M.J."/>
            <person name="Chevrette M.G."/>
            <person name="De Carvalho L.P.S."/>
            <person name="Shen B."/>
        </authorList>
    </citation>
    <scope>NUCLEOTIDE SEQUENCE [LARGE SCALE GENOMIC DNA]</scope>
    <source>
        <strain evidence="1 2">NPDC050100</strain>
    </source>
</reference>
<proteinExistence type="predicted"/>
<evidence type="ECO:0000313" key="2">
    <source>
        <dbReference type="Proteomes" id="UP001551675"/>
    </source>
</evidence>
<protein>
    <submittedName>
        <fullName evidence="1">Uncharacterized protein</fullName>
    </submittedName>
</protein>
<keyword evidence="2" id="KW-1185">Reference proteome</keyword>
<dbReference type="RefSeq" id="WP_061255014.1">
    <property type="nucleotide sequence ID" value="NZ_JBFALK010000008.1"/>
</dbReference>
<name>A0ABV3GFQ3_MICGL</name>
<gene>
    <name evidence="1" type="ORF">AB0I59_17260</name>
</gene>
<dbReference type="Proteomes" id="UP001551675">
    <property type="component" value="Unassembled WGS sequence"/>
</dbReference>
<sequence>MAESADALAKLRAELAALGVSDAYEIGDGATLSVWIGLVVSFRDGVYRWQEASVKRRHVGSDPSGCAIRVARRYAELRANVPPWWEDLARVIRGDKARGYP</sequence>
<evidence type="ECO:0000313" key="1">
    <source>
        <dbReference type="EMBL" id="MEV0970387.1"/>
    </source>
</evidence>
<comment type="caution">
    <text evidence="1">The sequence shown here is derived from an EMBL/GenBank/DDBJ whole genome shotgun (WGS) entry which is preliminary data.</text>
</comment>